<dbReference type="InterPro" id="IPR014748">
    <property type="entry name" value="Enoyl-CoA_hydra_C"/>
</dbReference>
<evidence type="ECO:0000313" key="9">
    <source>
        <dbReference type="Proteomes" id="UP000279236"/>
    </source>
</evidence>
<dbReference type="RefSeq" id="XP_028479511.1">
    <property type="nucleotide sequence ID" value="XM_028620539.1"/>
</dbReference>
<dbReference type="STRING" id="105984.A0A427Y6P6"/>
<dbReference type="FunFam" id="1.10.12.10:FF:000001">
    <property type="entry name" value="Probable enoyl-CoA hydratase, mitochondrial"/>
    <property type="match status" value="1"/>
</dbReference>
<evidence type="ECO:0000256" key="5">
    <source>
        <dbReference type="ARBA" id="ARBA00023239"/>
    </source>
</evidence>
<dbReference type="OrthoDB" id="2018133at2759"/>
<comment type="similarity">
    <text evidence="1 7">Belongs to the enoyl-CoA hydratase/isomerase family.</text>
</comment>
<evidence type="ECO:0000256" key="2">
    <source>
        <dbReference type="ARBA" id="ARBA00012076"/>
    </source>
</evidence>
<dbReference type="GO" id="GO:0004300">
    <property type="term" value="F:enoyl-CoA hydratase activity"/>
    <property type="evidence" value="ECO:0007669"/>
    <property type="project" value="UniProtKB-EC"/>
</dbReference>
<dbReference type="Proteomes" id="UP000279236">
    <property type="component" value="Unassembled WGS sequence"/>
</dbReference>
<name>A0A427Y6P6_9TREE</name>
<dbReference type="Gene3D" id="1.10.12.10">
    <property type="entry name" value="Lyase 2-enoyl-coa Hydratase, Chain A, domain 2"/>
    <property type="match status" value="1"/>
</dbReference>
<dbReference type="FunFam" id="3.90.226.10:FF:000019">
    <property type="entry name" value="Enoyl-CoA hydratase, mitochondrial"/>
    <property type="match status" value="1"/>
</dbReference>
<dbReference type="InterPro" id="IPR029045">
    <property type="entry name" value="ClpP/crotonase-like_dom_sf"/>
</dbReference>
<keyword evidence="3" id="KW-0276">Fatty acid metabolism</keyword>
<dbReference type="AlphaFoldDB" id="A0A427Y6P6"/>
<dbReference type="GeneID" id="39589540"/>
<evidence type="ECO:0000256" key="3">
    <source>
        <dbReference type="ARBA" id="ARBA00022832"/>
    </source>
</evidence>
<keyword evidence="9" id="KW-1185">Reference proteome</keyword>
<evidence type="ECO:0000256" key="1">
    <source>
        <dbReference type="ARBA" id="ARBA00005254"/>
    </source>
</evidence>
<dbReference type="EC" id="4.2.1.17" evidence="2"/>
<dbReference type="CDD" id="cd06558">
    <property type="entry name" value="crotonase-like"/>
    <property type="match status" value="1"/>
</dbReference>
<reference evidence="8 9" key="1">
    <citation type="submission" date="2018-11" db="EMBL/GenBank/DDBJ databases">
        <title>Genome sequence of Apiotrichum porosum DSM 27194.</title>
        <authorList>
            <person name="Aliyu H."/>
            <person name="Gorte O."/>
            <person name="Ochsenreither K."/>
        </authorList>
    </citation>
    <scope>NUCLEOTIDE SEQUENCE [LARGE SCALE GENOMIC DNA]</scope>
    <source>
        <strain evidence="8 9">DSM 27194</strain>
    </source>
</reference>
<protein>
    <recommendedName>
        <fullName evidence="6">Probable enoyl-CoA hydratase, mitochondrial</fullName>
        <ecNumber evidence="2">4.2.1.17</ecNumber>
    </recommendedName>
</protein>
<comment type="caution">
    <text evidence="8">The sequence shown here is derived from an EMBL/GenBank/DDBJ whole genome shotgun (WGS) entry which is preliminary data.</text>
</comment>
<evidence type="ECO:0000313" key="8">
    <source>
        <dbReference type="EMBL" id="RSH86726.1"/>
    </source>
</evidence>
<proteinExistence type="inferred from homology"/>
<dbReference type="Gene3D" id="3.90.226.10">
    <property type="entry name" value="2-enoyl-CoA Hydratase, Chain A, domain 1"/>
    <property type="match status" value="1"/>
</dbReference>
<dbReference type="SUPFAM" id="SSF52096">
    <property type="entry name" value="ClpP/crotonase"/>
    <property type="match status" value="1"/>
</dbReference>
<evidence type="ECO:0000256" key="7">
    <source>
        <dbReference type="RuleBase" id="RU003707"/>
    </source>
</evidence>
<keyword evidence="5" id="KW-0456">Lyase</keyword>
<evidence type="ECO:0000256" key="6">
    <source>
        <dbReference type="ARBA" id="ARBA00073937"/>
    </source>
</evidence>
<dbReference type="PANTHER" id="PTHR11941">
    <property type="entry name" value="ENOYL-COA HYDRATASE-RELATED"/>
    <property type="match status" value="1"/>
</dbReference>
<accession>A0A427Y6P6</accession>
<dbReference type="GO" id="GO:0005739">
    <property type="term" value="C:mitochondrion"/>
    <property type="evidence" value="ECO:0007669"/>
    <property type="project" value="TreeGrafter"/>
</dbReference>
<dbReference type="Pfam" id="PF00378">
    <property type="entry name" value="ECH_1"/>
    <property type="match status" value="1"/>
</dbReference>
<dbReference type="InterPro" id="IPR018376">
    <property type="entry name" value="Enoyl-CoA_hyd/isom_CS"/>
</dbReference>
<dbReference type="PANTHER" id="PTHR11941:SF54">
    <property type="entry name" value="ENOYL-COA HYDRATASE, MITOCHONDRIAL"/>
    <property type="match status" value="1"/>
</dbReference>
<gene>
    <name evidence="8" type="ORF">EHS24_004997</name>
</gene>
<keyword evidence="4" id="KW-0443">Lipid metabolism</keyword>
<dbReference type="InterPro" id="IPR001753">
    <property type="entry name" value="Enoyl-CoA_hydra/iso"/>
</dbReference>
<sequence length="284" mass="30231">MMLTLRPAVAARTAFRQYARAMSTQAEPMVLTSRSESGKVAILTLNRPKALNALSTPLFDQLNAELEKADADESVRAIVLTGGEKVFAAGADIKEMKDKQFAEAYKNNFLGTWAKLADIRKPIIGAVAGYALGGGCELAMMTDFIVCTPKAVFAQPEITLGIIPGGGGSQRLVTLIGKGRAMDMVLTNRKVSGVEAGQWGLASRVTEDGQSVVEEAVKVADGIAKFGVVAAQAGKEAVNAALELPLAQGLRLERRLFQALFATADQKEGMAAFAEKRKPTWTDN</sequence>
<evidence type="ECO:0000256" key="4">
    <source>
        <dbReference type="ARBA" id="ARBA00023098"/>
    </source>
</evidence>
<dbReference type="PROSITE" id="PS00166">
    <property type="entry name" value="ENOYL_COA_HYDRATASE"/>
    <property type="match status" value="1"/>
</dbReference>
<organism evidence="8 9">
    <name type="scientific">Apiotrichum porosum</name>
    <dbReference type="NCBI Taxonomy" id="105984"/>
    <lineage>
        <taxon>Eukaryota</taxon>
        <taxon>Fungi</taxon>
        <taxon>Dikarya</taxon>
        <taxon>Basidiomycota</taxon>
        <taxon>Agaricomycotina</taxon>
        <taxon>Tremellomycetes</taxon>
        <taxon>Trichosporonales</taxon>
        <taxon>Trichosporonaceae</taxon>
        <taxon>Apiotrichum</taxon>
    </lineage>
</organism>
<dbReference type="GO" id="GO:0006635">
    <property type="term" value="P:fatty acid beta-oxidation"/>
    <property type="evidence" value="ECO:0007669"/>
    <property type="project" value="TreeGrafter"/>
</dbReference>
<dbReference type="EMBL" id="RSCE01000002">
    <property type="protein sequence ID" value="RSH86726.1"/>
    <property type="molecule type" value="Genomic_DNA"/>
</dbReference>